<feature type="region of interest" description="Disordered" evidence="4">
    <location>
        <begin position="386"/>
        <end position="472"/>
    </location>
</feature>
<feature type="region of interest" description="Disordered" evidence="4">
    <location>
        <begin position="812"/>
        <end position="882"/>
    </location>
</feature>
<feature type="compositionally biased region" description="Polar residues" evidence="4">
    <location>
        <begin position="499"/>
        <end position="509"/>
    </location>
</feature>
<feature type="compositionally biased region" description="Low complexity" evidence="4">
    <location>
        <begin position="487"/>
        <end position="497"/>
    </location>
</feature>
<feature type="compositionally biased region" description="Basic and acidic residues" evidence="4">
    <location>
        <begin position="1536"/>
        <end position="1553"/>
    </location>
</feature>
<dbReference type="Gene3D" id="3.30.40.10">
    <property type="entry name" value="Zinc/RING finger domain, C3HC4 (zinc finger)"/>
    <property type="match status" value="1"/>
</dbReference>
<feature type="compositionally biased region" description="Low complexity" evidence="4">
    <location>
        <begin position="81"/>
        <end position="96"/>
    </location>
</feature>
<keyword evidence="1" id="KW-0479">Metal-binding</keyword>
<reference evidence="6" key="1">
    <citation type="submission" date="2023-09" db="UniProtKB">
        <authorList>
            <consortium name="Ensembl"/>
        </authorList>
    </citation>
    <scope>IDENTIFICATION</scope>
</reference>
<feature type="compositionally biased region" description="Basic and acidic residues" evidence="4">
    <location>
        <begin position="423"/>
        <end position="440"/>
    </location>
</feature>
<name>A0A3B5A685_9TELE</name>
<feature type="compositionally biased region" description="Polar residues" evidence="4">
    <location>
        <begin position="3141"/>
        <end position="3151"/>
    </location>
</feature>
<feature type="region of interest" description="Disordered" evidence="4">
    <location>
        <begin position="2101"/>
        <end position="3246"/>
    </location>
</feature>
<dbReference type="GO" id="GO:0005634">
    <property type="term" value="C:nucleus"/>
    <property type="evidence" value="ECO:0007669"/>
    <property type="project" value="TreeGrafter"/>
</dbReference>
<feature type="region of interest" description="Disordered" evidence="4">
    <location>
        <begin position="1687"/>
        <end position="1715"/>
    </location>
</feature>
<feature type="region of interest" description="Disordered" evidence="4">
    <location>
        <begin position="1078"/>
        <end position="1109"/>
    </location>
</feature>
<feature type="compositionally biased region" description="Basic and acidic residues" evidence="4">
    <location>
        <begin position="1959"/>
        <end position="1976"/>
    </location>
</feature>
<dbReference type="SUPFAM" id="SSF46942">
    <property type="entry name" value="Elongation factor TFIIS domain 2"/>
    <property type="match status" value="1"/>
</dbReference>
<dbReference type="InterPro" id="IPR012921">
    <property type="entry name" value="SPOC_C"/>
</dbReference>
<feature type="compositionally biased region" description="Basic and acidic residues" evidence="4">
    <location>
        <begin position="1405"/>
        <end position="1416"/>
    </location>
</feature>
<feature type="compositionally biased region" description="Basic and acidic residues" evidence="4">
    <location>
        <begin position="2492"/>
        <end position="2508"/>
    </location>
</feature>
<feature type="compositionally biased region" description="Basic and acidic residues" evidence="4">
    <location>
        <begin position="2319"/>
        <end position="2351"/>
    </location>
</feature>
<feature type="compositionally biased region" description="Polar residues" evidence="4">
    <location>
        <begin position="1798"/>
        <end position="1812"/>
    </location>
</feature>
<feature type="region of interest" description="Disordered" evidence="4">
    <location>
        <begin position="1788"/>
        <end position="1821"/>
    </location>
</feature>
<feature type="region of interest" description="Disordered" evidence="4">
    <location>
        <begin position="65"/>
        <end position="133"/>
    </location>
</feature>
<feature type="region of interest" description="Disordered" evidence="4">
    <location>
        <begin position="1347"/>
        <end position="1601"/>
    </location>
</feature>
<dbReference type="InterPro" id="IPR003618">
    <property type="entry name" value="TFIIS_cen_dom"/>
</dbReference>
<feature type="compositionally biased region" description="Basic and acidic residues" evidence="4">
    <location>
        <begin position="1624"/>
        <end position="1634"/>
    </location>
</feature>
<feature type="compositionally biased region" description="Basic residues" evidence="4">
    <location>
        <begin position="1513"/>
        <end position="1535"/>
    </location>
</feature>
<dbReference type="PROSITE" id="PS51321">
    <property type="entry name" value="TFIIS_CENTRAL"/>
    <property type="match status" value="1"/>
</dbReference>
<feature type="region of interest" description="Disordered" evidence="4">
    <location>
        <begin position="1280"/>
        <end position="1304"/>
    </location>
</feature>
<feature type="region of interest" description="Disordered" evidence="4">
    <location>
        <begin position="1613"/>
        <end position="1634"/>
    </location>
</feature>
<feature type="compositionally biased region" description="Polar residues" evidence="4">
    <location>
        <begin position="1992"/>
        <end position="2009"/>
    </location>
</feature>
<evidence type="ECO:0000259" key="5">
    <source>
        <dbReference type="PROSITE" id="PS51321"/>
    </source>
</evidence>
<dbReference type="SUPFAM" id="SSF57903">
    <property type="entry name" value="FYVE/PHD zinc finger"/>
    <property type="match status" value="1"/>
</dbReference>
<sequence length="3246" mass="357039">MDCCKKEMSVLFSNSVCFCLSTEEQQSQSEDAESSVRPTLSQVRKSWGFRRTTIARREFMDEVGDLSHSPPLVRRGRGRRTYQTPQTTTETPSTERPAQTARSVIEDLQWSAPSSPVSEDSKPASEASAGGSLDPSLWQDFGSAFHTAFSLLGGDEGLSMTMSDALAVPDILEATDAIKIPNPQTIEETEVFMICCDSCQEWFHGDCVGISETEGRKIERKGQEYTCPPCTVKKQSQLQSESHPQPEPEYTSLFFGLKMRICSQESVLMGDEEEKEEQIPITKPEPEAEMETDSSFPLCIGPSCSKQALPDSVYCGTDCILQHAAFTMKTLSGPKVPKPKGRPPKKAAPARPAAKVSIQTERRSFSIFTQSSLLFFILTANDDSKKEEADSEASSNQCPEEPSTDVALLSQPAPEADPPQSDSQEKAKERVNSSLPKHESEESDPPIPHTSAKSSLSPTTESPTTSAPRHHETGALMVTKTAYVIPKKQSGSQSPSSHVPATTSCQKPSSAPMLLNETRNLPVSPAPSAPSSRPSQPNTQVRQSIQRSLSSILFKRVCDCEDLEMSESEVAKLVASIEMEMFDIFRNTDSKYMNKYRTIMFNLKDPRNKGLLYRVVHGEIGPFRLVRMTQKDMQATKAPEPKAKETTELCLVCVVLVCVASQEQKRSLPAPSVKARANQPSQISAVPDILACMLKDTTSEHKTHLFDLKCKICTGDDSPLRAPPDSPDMDSPISSLMEPSSHFTIDPPPLTIVESPASPVMDSPASPTLESPASPVMESPASPTPDTPKAATQKREYTPVVIPAVSTVTITRRDPRTAASRFSASSSSASRSSSTTHNEGAPYAPIKEATASHSAQAPSLPPTITLPKSILMKPSSTSPVDGQTTQFLAKQDILWKGFLNMLSVAKFVTKAYLVSGSAENLKADLPDTIQIGGRIMPETVWDYVTKIKTSVTKELCVIRFQPATEEEEVAYVSLFSYFSSRGRFGVVANSSNSIKDVYLVPLSSKESIPSILQPLEGPGLEKKRPNLLLGLAIVQRTKRPGCLPQETEEKRPRVHMSRDPMWIPKPPVLYGSDKLEIFQPYDPETPTNTTPPASPSCPGSPSDSSSSGSVIIPSVLTSVRATPPVSTSATFAATQPTSNSISDKDLSTASSNKTPLQTILKTLFGNKQSDSTVSSDGSSAKTTASAKKMAVLSQVSGSMVDPIVQQYGQKSKIKEIEVEDNEFDRPYDPEEEYDPAGAYKTVAPQTKKKNKADGPALSGIVEDDVAYDPEDETIFEDIQSGIAVKKPPVPTQTLDSPSSATLSEQQRMLEELNKQIEEQKRQLKEQEEALRQQREAVGMFMAHFSVSDSLTSPPSKSLPLNQLSSLHSSTIQTESKPSDPTDSTVNLTETVDNSNVDSQTVKLVDTTEVHDFKNDTENVAEQDDTQENVEECDKYSSAGEIEDSDVAYDPEDESLFNEIQEDVFKGASIKSSDSLSRAGHSGGHKGTSPNSHSRKRRSSPKRRSRRERDHHRSPSRKSQRRSPSHSRRRRDRDRHRRSERDRSRHRVRDPSERHGRHRKDHNMRRHSRGHRRSSSSPQKKDSVSLSPKQHRGPFPEVLEKSKHALDSVAELFAEGNTSSSLVTIKKEPVESPDKDLASCLHVKLETSEPPKFQELQKNSTVSGSSAPVDKPSQQETLYNSKFESTVPLREIDPPIRDSPQSPDPEPQFLKPNSIEKNDFVKTEEIRDPQEHTIVQMQFGNAENNCLHIGSQVTMSNNLSPTVGEPVSNVRNLLFRDVGLKVPGLRHPEMMSQGGGHPSSATRSDIQSTSGPGISNPRPDLKEIGGQAKHVKEPGISVPGLEPNIRDSCIQHRNPHVGELGIQNERANPVMHGHLSGKLVPDHGGSRLRDCVSAVYNLNTDSRTPVIVEERSQNVSCPERSLLCLKTEENRSQPENPDGKADAIKIGIEQPCGGPQLEGRAPDIGEMGQKDGDESRHSKALRSDMMGVYLRDSSPSLMGSRGVQRQSRNDGSPALEERGSQKRAFQPRERDVDLSRVTDVHEWSFDSSTSIGSEGKLLMADRLSAITDEKQGAQRGVHVRGPGLNLNCKNGEPNMSFIGQEVPQQDVGAQRSVHGPDTRKSETMHEIRTPDMTGRNHKEPSQDIYGMGRSDARGDRRSSSSASGETGHNRRNADMQEGNTQSQWPDRRNEQKGPENRDWRGIVGPDIKGQRNQNKDLGPHMRDPHWKGPGSDIRDNWRAHQSDRQGLDKESQGPEKRGVGGLGLRQPGPEMREPHMQDLRQDSRGPRGPDFIGPGPERRGPDMEVPVHDRRGLGGSDFMRQGHERRGPDIEVPIHDRREHRGPDFKGSERKGPTMNNQKPGLRVPGGPHFLGPRLENRGVAEEGHGLDRRGPVGPHFRGSGPEGKGPAIESQGPDVRGPAGADFRGPWPEKRGPDMVGTGPDRRGQGDPDFRGPGFERRGPPMEVSGTDRRGHGPGFRGLAPESRGLFMEASGPEKRGPGGPDFHDPGPDSRAPALGGPRPDRRVLGGPDFSGSGCELRGPSIDGQEPDRRRPIVPDFWGPGSDRRSLPTDGLGPERRGPTIEGPRTDRREPGGPDFRGPVPESRELPVVGPGPHGRGQGRPHCRDRGSEIGHPNMEGPGLDRRGPDFRGPWLERPGSGMETSGLNRRGPGGPKMGRPVFQHAGPNTDGPGPDQRLMEGPNFRESGPERRPLDMESPQTDRRGPHFRGVGSDATVMRGQWRTTTGPRGFVGPGCEGRGLDIEGPGHDRQEPAGSSFREPGPEGRHIEGPGPDWRISGDPNFPCSNIEDKRHEIRDDWGGSDPIQESPGLVVPRFDRPGQNFRGPRPMRRNIRRPGPDLDQGYATDRSGTGTEEQWSDGRGPNMEALGIEIGFSEDDWERDSHWRAGPIQECSDEQGQEHSRQGPRSEWRGRGRRGPGLVRERPNVYPEDEWNGPGCRRPGPVQDNQDMGCPGPSRGGHGHKWREPDRGGAGPFFRGERESHNRETGSDMQGHPDMENDWRQPDFRGRMRVSNMERPEAYRRGPGGPHLRPPGPGNQNSNFEDLGSEGRLSDCGDIRSERCAVDMENPGQEFEQDFRRERRGPKMRRLGPDKRDMRGPSPKSSDLRHGTVRFPGSERRGPEMISSSLDSQGFEQSDFRDPDMRDGEPEQRGQTFSSERKVPHQAPSFQDPSDPYSVPFNRSLGPGLNRGGKSFTPLDNPQNQQPIRPPRHRGALLPTPTEGLIHFPNM</sequence>
<evidence type="ECO:0000256" key="1">
    <source>
        <dbReference type="ARBA" id="ARBA00022723"/>
    </source>
</evidence>
<dbReference type="SMART" id="SM00249">
    <property type="entry name" value="PHD"/>
    <property type="match status" value="1"/>
</dbReference>
<organism evidence="6">
    <name type="scientific">Stegastes partitus</name>
    <name type="common">bicolor damselfish</name>
    <dbReference type="NCBI Taxonomy" id="144197"/>
    <lineage>
        <taxon>Eukaryota</taxon>
        <taxon>Metazoa</taxon>
        <taxon>Chordata</taxon>
        <taxon>Craniata</taxon>
        <taxon>Vertebrata</taxon>
        <taxon>Euteleostomi</taxon>
        <taxon>Actinopterygii</taxon>
        <taxon>Neopterygii</taxon>
        <taxon>Teleostei</taxon>
        <taxon>Neoteleostei</taxon>
        <taxon>Acanthomorphata</taxon>
        <taxon>Ovalentaria</taxon>
        <taxon>Pomacentridae</taxon>
        <taxon>Stegastes</taxon>
    </lineage>
</organism>
<feature type="compositionally biased region" description="Basic and acidic residues" evidence="4">
    <location>
        <begin position="2805"/>
        <end position="2816"/>
    </location>
</feature>
<feature type="compositionally biased region" description="Basic and acidic residues" evidence="4">
    <location>
        <begin position="2704"/>
        <end position="2722"/>
    </location>
</feature>
<dbReference type="SMART" id="SM00510">
    <property type="entry name" value="TFS2M"/>
    <property type="match status" value="1"/>
</dbReference>
<dbReference type="GeneTree" id="ENSGT00940000155532"/>
<dbReference type="Pfam" id="PF07500">
    <property type="entry name" value="TFIIS_M"/>
    <property type="match status" value="1"/>
</dbReference>
<feature type="compositionally biased region" description="Basic residues" evidence="4">
    <location>
        <begin position="1554"/>
        <end position="1573"/>
    </location>
</feature>
<feature type="region of interest" description="Disordered" evidence="4">
    <location>
        <begin position="1990"/>
        <end position="2030"/>
    </location>
</feature>
<dbReference type="Ensembl" id="ENSSPAT00000016521.1">
    <property type="protein sequence ID" value="ENSSPAP00000016260.1"/>
    <property type="gene ID" value="ENSSPAG00000012200.1"/>
</dbReference>
<feature type="compositionally biased region" description="Basic and acidic residues" evidence="4">
    <location>
        <begin position="2994"/>
        <end position="3039"/>
    </location>
</feature>
<feature type="region of interest" description="Disordered" evidence="4">
    <location>
        <begin position="1950"/>
        <end position="1977"/>
    </location>
</feature>
<evidence type="ECO:0000256" key="4">
    <source>
        <dbReference type="SAM" id="MobiDB-lite"/>
    </source>
</evidence>
<feature type="compositionally biased region" description="Basic and acidic residues" evidence="4">
    <location>
        <begin position="2295"/>
        <end position="2311"/>
    </location>
</feature>
<dbReference type="GO" id="GO:0008270">
    <property type="term" value="F:zinc ion binding"/>
    <property type="evidence" value="ECO:0007669"/>
    <property type="project" value="UniProtKB-KW"/>
</dbReference>
<evidence type="ECO:0000256" key="2">
    <source>
        <dbReference type="ARBA" id="ARBA00022771"/>
    </source>
</evidence>
<dbReference type="PANTHER" id="PTHR11477">
    <property type="entry name" value="TRANSCRIPTION FACTOR S-II ZINC FINGER DOMAIN-CONTAINING PROTEIN"/>
    <property type="match status" value="1"/>
</dbReference>
<feature type="compositionally biased region" description="Basic and acidic residues" evidence="4">
    <location>
        <begin position="2440"/>
        <end position="2471"/>
    </location>
</feature>
<dbReference type="GO" id="GO:0006351">
    <property type="term" value="P:DNA-templated transcription"/>
    <property type="evidence" value="ECO:0007669"/>
    <property type="project" value="InterPro"/>
</dbReference>
<feature type="compositionally biased region" description="Basic and acidic residues" evidence="4">
    <location>
        <begin position="2113"/>
        <end position="2140"/>
    </location>
</feature>
<feature type="compositionally biased region" description="Polar residues" evidence="4">
    <location>
        <begin position="1291"/>
        <end position="1304"/>
    </location>
</feature>
<dbReference type="CDD" id="cd15552">
    <property type="entry name" value="PHD_PHF3_like"/>
    <property type="match status" value="1"/>
</dbReference>
<feature type="compositionally biased region" description="Basic and acidic residues" evidence="4">
    <location>
        <begin position="2269"/>
        <end position="2286"/>
    </location>
</feature>
<feature type="compositionally biased region" description="Basic and acidic residues" evidence="4">
    <location>
        <begin position="2562"/>
        <end position="2592"/>
    </location>
</feature>
<dbReference type="Pfam" id="PF00628">
    <property type="entry name" value="PHD"/>
    <property type="match status" value="1"/>
</dbReference>
<feature type="region of interest" description="Disordered" evidence="4">
    <location>
        <begin position="719"/>
        <end position="798"/>
    </location>
</feature>
<dbReference type="InterPro" id="IPR011011">
    <property type="entry name" value="Znf_FYVE_PHD"/>
</dbReference>
<evidence type="ECO:0000256" key="3">
    <source>
        <dbReference type="ARBA" id="ARBA00022833"/>
    </source>
</evidence>
<feature type="compositionally biased region" description="Low complexity" evidence="4">
    <location>
        <begin position="1347"/>
        <end position="1360"/>
    </location>
</feature>
<feature type="compositionally biased region" description="Acidic residues" evidence="4">
    <location>
        <begin position="1440"/>
        <end position="1461"/>
    </location>
</feature>
<feature type="domain" description="TFIIS central" evidence="5">
    <location>
        <begin position="541"/>
        <end position="633"/>
    </location>
</feature>
<feature type="region of interest" description="Disordered" evidence="4">
    <location>
        <begin position="1646"/>
        <end position="1675"/>
    </location>
</feature>
<feature type="compositionally biased region" description="Polar residues" evidence="4">
    <location>
        <begin position="1361"/>
        <end position="1401"/>
    </location>
</feature>
<feature type="region of interest" description="Disordered" evidence="4">
    <location>
        <begin position="487"/>
        <end position="544"/>
    </location>
</feature>
<feature type="compositionally biased region" description="Basic and acidic residues" evidence="4">
    <location>
        <begin position="2374"/>
        <end position="2390"/>
    </location>
</feature>
<feature type="region of interest" description="Disordered" evidence="4">
    <location>
        <begin position="1223"/>
        <end position="1256"/>
    </location>
</feature>
<feature type="compositionally biased region" description="Low complexity" evidence="4">
    <location>
        <begin position="454"/>
        <end position="467"/>
    </location>
</feature>
<feature type="compositionally biased region" description="Polar residues" evidence="4">
    <location>
        <begin position="1655"/>
        <end position="1675"/>
    </location>
</feature>
<feature type="compositionally biased region" description="Low complexity" evidence="4">
    <location>
        <begin position="347"/>
        <end position="356"/>
    </location>
</feature>
<dbReference type="InterPro" id="IPR013083">
    <property type="entry name" value="Znf_RING/FYVE/PHD"/>
</dbReference>
<proteinExistence type="predicted"/>
<feature type="region of interest" description="Disordered" evidence="4">
    <location>
        <begin position="1040"/>
        <end position="1060"/>
    </location>
</feature>
<feature type="compositionally biased region" description="Basic and acidic residues" evidence="4">
    <location>
        <begin position="2184"/>
        <end position="2199"/>
    </location>
</feature>
<feature type="compositionally biased region" description="Low complexity" evidence="4">
    <location>
        <begin position="817"/>
        <end position="836"/>
    </location>
</feature>
<feature type="region of interest" description="Disordered" evidence="4">
    <location>
        <begin position="331"/>
        <end position="359"/>
    </location>
</feature>
<dbReference type="Gene3D" id="1.10.472.30">
    <property type="entry name" value="Transcription elongation factor S-II, central domain"/>
    <property type="match status" value="1"/>
</dbReference>
<accession>A0A3B5A685</accession>
<dbReference type="InterPro" id="IPR036575">
    <property type="entry name" value="TFIIS_cen_dom_sf"/>
</dbReference>
<feature type="region of interest" description="Disordered" evidence="4">
    <location>
        <begin position="1123"/>
        <end position="1152"/>
    </location>
</feature>
<keyword evidence="2" id="KW-0863">Zinc-finger</keyword>
<feature type="compositionally biased region" description="Basic residues" evidence="4">
    <location>
        <begin position="1492"/>
        <end position="1505"/>
    </location>
</feature>
<feature type="compositionally biased region" description="Basic and acidic residues" evidence="4">
    <location>
        <begin position="3067"/>
        <end position="3081"/>
    </location>
</feature>
<feature type="compositionally biased region" description="Acidic residues" evidence="4">
    <location>
        <begin position="1418"/>
        <end position="1430"/>
    </location>
</feature>
<feature type="compositionally biased region" description="Basic and acidic residues" evidence="4">
    <location>
        <begin position="2915"/>
        <end position="2929"/>
    </location>
</feature>
<evidence type="ECO:0000313" key="6">
    <source>
        <dbReference type="Ensembl" id="ENSSPAP00000016260.1"/>
    </source>
</evidence>
<keyword evidence="3" id="KW-0862">Zinc</keyword>
<protein>
    <submittedName>
        <fullName evidence="6">Death inducer-obliterator 1</fullName>
    </submittedName>
</protein>
<feature type="compositionally biased region" description="Basic and acidic residues" evidence="4">
    <location>
        <begin position="2014"/>
        <end position="2030"/>
    </location>
</feature>
<feature type="compositionally biased region" description="Basic and acidic residues" evidence="4">
    <location>
        <begin position="2756"/>
        <end position="2769"/>
    </location>
</feature>
<feature type="compositionally biased region" description="Basic and acidic residues" evidence="4">
    <location>
        <begin position="3153"/>
        <end position="3167"/>
    </location>
</feature>
<dbReference type="InterPro" id="IPR001965">
    <property type="entry name" value="Znf_PHD"/>
</dbReference>
<dbReference type="PANTHER" id="PTHR11477:SF13">
    <property type="entry name" value="DEATH-INDUCER OBLITERATOR 1"/>
    <property type="match status" value="1"/>
</dbReference>
<dbReference type="Pfam" id="PF07744">
    <property type="entry name" value="SPOC"/>
    <property type="match status" value="1"/>
</dbReference>
<dbReference type="InterPro" id="IPR019787">
    <property type="entry name" value="Znf_PHD-finger"/>
</dbReference>
<feature type="compositionally biased region" description="Basic and acidic residues" evidence="4">
    <location>
        <begin position="2212"/>
        <end position="2257"/>
    </location>
</feature>
<feature type="compositionally biased region" description="Low complexity" evidence="4">
    <location>
        <begin position="1080"/>
        <end position="1109"/>
    </location>
</feature>